<dbReference type="PANTHER" id="PTHR43026">
    <property type="entry name" value="2-HYDROXYACID DEHYDROGENASE HOMOLOG 1-RELATED"/>
    <property type="match status" value="1"/>
</dbReference>
<evidence type="ECO:0000259" key="5">
    <source>
        <dbReference type="Pfam" id="PF00389"/>
    </source>
</evidence>
<dbReference type="InterPro" id="IPR058205">
    <property type="entry name" value="D-LDH-like"/>
</dbReference>
<feature type="domain" description="D-isomer specific 2-hydroxyacid dehydrogenase catalytic" evidence="5">
    <location>
        <begin position="19"/>
        <end position="326"/>
    </location>
</feature>
<reference evidence="7 8" key="1">
    <citation type="submission" date="2019-09" db="EMBL/GenBank/DDBJ databases">
        <authorList>
            <person name="Valk L.C."/>
        </authorList>
    </citation>
    <scope>NUCLEOTIDE SEQUENCE [LARGE SCALE GENOMIC DNA]</scope>
    <source>
        <strain evidence="7">GalUA</strain>
    </source>
</reference>
<keyword evidence="8" id="KW-1185">Reference proteome</keyword>
<dbReference type="GO" id="GO:0051287">
    <property type="term" value="F:NAD binding"/>
    <property type="evidence" value="ECO:0007669"/>
    <property type="project" value="InterPro"/>
</dbReference>
<accession>A0A7V7UDI9</accession>
<dbReference type="Pfam" id="PF02826">
    <property type="entry name" value="2-Hacid_dh_C"/>
    <property type="match status" value="1"/>
</dbReference>
<sequence>MKIFVYNYRKDDEEAFFDLFSNQYDVTLGISEKTPTVKTAMLAKGYDCVSVITSKIDAPILEAFKEAGVKFISTRTIGYDHIDLEKAKELGIKVGNATYSPSSVADYAIMLILMSLRKIKLIMNRAAYQNFKLDGVRGRELPKLTVGVIGTGKIGSCVIEHLSGFGCKILAYDLYESEKIKEKASYVSFNQLISESDIITLHAPSTNENHHLINEKTIKMMKNQVVIVNTARGSLIDTNALIEAIEQGKIGAAALDVIENETHIYYKDYNEKIINNRELLLLKSYPNVILTPHTAFYTDQAVSDMVENSIRSCLLFLEGKENPWEVA</sequence>
<proteinExistence type="inferred from homology"/>
<dbReference type="SUPFAM" id="SSF51735">
    <property type="entry name" value="NAD(P)-binding Rossmann-fold domains"/>
    <property type="match status" value="1"/>
</dbReference>
<dbReference type="Pfam" id="PF00389">
    <property type="entry name" value="2-Hacid_dh"/>
    <property type="match status" value="1"/>
</dbReference>
<dbReference type="EMBL" id="WAGX01000002">
    <property type="protein sequence ID" value="KAB1440985.1"/>
    <property type="molecule type" value="Genomic_DNA"/>
</dbReference>
<dbReference type="CDD" id="cd12185">
    <property type="entry name" value="HGDH_LDH_like"/>
    <property type="match status" value="1"/>
</dbReference>
<reference evidence="7 8" key="2">
    <citation type="submission" date="2020-02" db="EMBL/GenBank/DDBJ databases">
        <title>Candidatus Galacturonibacter soehngenii shows hetero-acetogenic catabolism of galacturonic acid but lacks a canonical carbon monoxide dehydrogenase/acetyl-CoA synthase complex.</title>
        <authorList>
            <person name="Diender M."/>
            <person name="Stouten G.R."/>
            <person name="Petersen J.F."/>
            <person name="Nielsen P.H."/>
            <person name="Dueholm M.S."/>
            <person name="Pronk J.T."/>
            <person name="Van Loosdrecht M.C.M."/>
        </authorList>
    </citation>
    <scope>NUCLEOTIDE SEQUENCE [LARGE SCALE GENOMIC DNA]</scope>
    <source>
        <strain evidence="7">GalUA</strain>
    </source>
</reference>
<dbReference type="GO" id="GO:0008720">
    <property type="term" value="F:D-lactate dehydrogenase (NAD+) activity"/>
    <property type="evidence" value="ECO:0007669"/>
    <property type="project" value="TreeGrafter"/>
</dbReference>
<evidence type="ECO:0000313" key="8">
    <source>
        <dbReference type="Proteomes" id="UP000461768"/>
    </source>
</evidence>
<gene>
    <name evidence="7" type="ORF">F7O84_00430</name>
</gene>
<organism evidence="7 8">
    <name type="scientific">Candidatus Galacturonatibacter soehngenii</name>
    <dbReference type="NCBI Taxonomy" id="2307010"/>
    <lineage>
        <taxon>Bacteria</taxon>
        <taxon>Bacillati</taxon>
        <taxon>Bacillota</taxon>
        <taxon>Clostridia</taxon>
        <taxon>Lachnospirales</taxon>
        <taxon>Lachnospiraceae</taxon>
        <taxon>Candidatus Galacturonatibacter</taxon>
    </lineage>
</organism>
<dbReference type="Gene3D" id="3.40.50.720">
    <property type="entry name" value="NAD(P)-binding Rossmann-like Domain"/>
    <property type="match status" value="2"/>
</dbReference>
<dbReference type="RefSeq" id="WP_151140589.1">
    <property type="nucleotide sequence ID" value="NZ_WAGX01000002.1"/>
</dbReference>
<dbReference type="InterPro" id="IPR029753">
    <property type="entry name" value="D-isomer_DH_CS"/>
</dbReference>
<dbReference type="PANTHER" id="PTHR43026:SF1">
    <property type="entry name" value="2-HYDROXYACID DEHYDROGENASE HOMOLOG 1-RELATED"/>
    <property type="match status" value="1"/>
</dbReference>
<name>A0A7V7UDI9_9FIRM</name>
<evidence type="ECO:0000313" key="7">
    <source>
        <dbReference type="EMBL" id="KAB1440985.1"/>
    </source>
</evidence>
<dbReference type="PROSITE" id="PS00670">
    <property type="entry name" value="D_2_HYDROXYACID_DH_2"/>
    <property type="match status" value="1"/>
</dbReference>
<dbReference type="PROSITE" id="PS00065">
    <property type="entry name" value="D_2_HYDROXYACID_DH_1"/>
    <property type="match status" value="1"/>
</dbReference>
<evidence type="ECO:0000256" key="4">
    <source>
        <dbReference type="RuleBase" id="RU003719"/>
    </source>
</evidence>
<keyword evidence="2 4" id="KW-0560">Oxidoreductase</keyword>
<evidence type="ECO:0000256" key="3">
    <source>
        <dbReference type="ARBA" id="ARBA00023027"/>
    </source>
</evidence>
<dbReference type="InterPro" id="IPR036291">
    <property type="entry name" value="NAD(P)-bd_dom_sf"/>
</dbReference>
<dbReference type="SUPFAM" id="SSF52283">
    <property type="entry name" value="Formate/glycerate dehydrogenase catalytic domain-like"/>
    <property type="match status" value="1"/>
</dbReference>
<dbReference type="InterPro" id="IPR029752">
    <property type="entry name" value="D-isomer_DH_CS1"/>
</dbReference>
<comment type="similarity">
    <text evidence="1 4">Belongs to the D-isomer specific 2-hydroxyacid dehydrogenase family.</text>
</comment>
<protein>
    <submittedName>
        <fullName evidence="7">Lactate dehydrogenase</fullName>
    </submittedName>
</protein>
<feature type="domain" description="D-isomer specific 2-hydroxyacid dehydrogenase NAD-binding" evidence="6">
    <location>
        <begin position="109"/>
        <end position="295"/>
    </location>
</feature>
<keyword evidence="3" id="KW-0520">NAD</keyword>
<dbReference type="OrthoDB" id="9805416at2"/>
<dbReference type="AlphaFoldDB" id="A0A7V7UDI9"/>
<dbReference type="InterPro" id="IPR006140">
    <property type="entry name" value="D-isomer_DH_NAD-bd"/>
</dbReference>
<comment type="caution">
    <text evidence="7">The sequence shown here is derived from an EMBL/GenBank/DDBJ whole genome shotgun (WGS) entry which is preliminary data.</text>
</comment>
<evidence type="ECO:0000259" key="6">
    <source>
        <dbReference type="Pfam" id="PF02826"/>
    </source>
</evidence>
<dbReference type="InterPro" id="IPR006139">
    <property type="entry name" value="D-isomer_2_OHA_DH_cat_dom"/>
</dbReference>
<evidence type="ECO:0000256" key="1">
    <source>
        <dbReference type="ARBA" id="ARBA00005854"/>
    </source>
</evidence>
<evidence type="ECO:0000256" key="2">
    <source>
        <dbReference type="ARBA" id="ARBA00023002"/>
    </source>
</evidence>
<dbReference type="Proteomes" id="UP000461768">
    <property type="component" value="Unassembled WGS sequence"/>
</dbReference>